<proteinExistence type="predicted"/>
<dbReference type="EMBL" id="CAADFG010000043">
    <property type="protein sequence ID" value="VFJ92397.1"/>
    <property type="molecule type" value="Genomic_DNA"/>
</dbReference>
<dbReference type="InterPro" id="IPR016166">
    <property type="entry name" value="FAD-bd_PCMH"/>
</dbReference>
<dbReference type="EMBL" id="CAADFJ010000043">
    <property type="protein sequence ID" value="VFK00313.1"/>
    <property type="molecule type" value="Genomic_DNA"/>
</dbReference>
<dbReference type="Pfam" id="PF01799">
    <property type="entry name" value="Fer2_2"/>
    <property type="match status" value="1"/>
</dbReference>
<gene>
    <name evidence="4" type="ORF">BECKH772A_GA0070896_1004310</name>
    <name evidence="5" type="ORF">BECKH772B_GA0070898_1004410</name>
    <name evidence="6" type="ORF">BECKH772C_GA0070978_100438</name>
</gene>
<name>A0A450V684_9GAMM</name>
<dbReference type="SUPFAM" id="SSF56176">
    <property type="entry name" value="FAD-binding/transporter-associated domain-like"/>
    <property type="match status" value="1"/>
</dbReference>
<protein>
    <submittedName>
        <fullName evidence="6">Xanthine dehydrogenase small subunit</fullName>
    </submittedName>
</protein>
<accession>A0A450V684</accession>
<dbReference type="InterPro" id="IPR002346">
    <property type="entry name" value="Mopterin_DH_FAD-bd"/>
</dbReference>
<dbReference type="EMBL" id="CAADFI010000044">
    <property type="protein sequence ID" value="VFJ93437.1"/>
    <property type="molecule type" value="Genomic_DNA"/>
</dbReference>
<evidence type="ECO:0000313" key="5">
    <source>
        <dbReference type="EMBL" id="VFJ93437.1"/>
    </source>
</evidence>
<dbReference type="PANTHER" id="PTHR45444:SF3">
    <property type="entry name" value="XANTHINE DEHYDROGENASE"/>
    <property type="match status" value="1"/>
</dbReference>
<evidence type="ECO:0000313" key="6">
    <source>
        <dbReference type="EMBL" id="VFK00313.1"/>
    </source>
</evidence>
<dbReference type="InterPro" id="IPR036683">
    <property type="entry name" value="CO_DH_flav_C_dom_sf"/>
</dbReference>
<dbReference type="SUPFAM" id="SSF47741">
    <property type="entry name" value="CO dehydrogenase ISP C-domain like"/>
    <property type="match status" value="1"/>
</dbReference>
<reference evidence="6" key="1">
    <citation type="submission" date="2019-02" db="EMBL/GenBank/DDBJ databases">
        <authorList>
            <person name="Gruber-Vodicka R. H."/>
            <person name="Seah K. B. B."/>
        </authorList>
    </citation>
    <scope>NUCLEOTIDE SEQUENCE</scope>
    <source>
        <strain evidence="6">BECK_SA2B12</strain>
        <strain evidence="4">BECK_SA2B15</strain>
        <strain evidence="5">BECK_SA2B20</strain>
    </source>
</reference>
<keyword evidence="2" id="KW-0274">FAD</keyword>
<dbReference type="InterPro" id="IPR036318">
    <property type="entry name" value="FAD-bd_PCMH-like_sf"/>
</dbReference>
<evidence type="ECO:0000259" key="3">
    <source>
        <dbReference type="PROSITE" id="PS51387"/>
    </source>
</evidence>
<evidence type="ECO:0000313" key="4">
    <source>
        <dbReference type="EMBL" id="VFJ92397.1"/>
    </source>
</evidence>
<dbReference type="Gene3D" id="3.30.465.10">
    <property type="match status" value="1"/>
</dbReference>
<keyword evidence="1" id="KW-0285">Flavoprotein</keyword>
<dbReference type="InterPro" id="IPR002888">
    <property type="entry name" value="2Fe-2S-bd"/>
</dbReference>
<evidence type="ECO:0000256" key="1">
    <source>
        <dbReference type="ARBA" id="ARBA00022630"/>
    </source>
</evidence>
<dbReference type="PANTHER" id="PTHR45444">
    <property type="entry name" value="XANTHINE DEHYDROGENASE"/>
    <property type="match status" value="1"/>
</dbReference>
<dbReference type="Gene3D" id="3.30.390.50">
    <property type="entry name" value="CO dehydrogenase flavoprotein, C-terminal domain"/>
    <property type="match status" value="1"/>
</dbReference>
<dbReference type="PROSITE" id="PS51387">
    <property type="entry name" value="FAD_PCMH"/>
    <property type="match status" value="1"/>
</dbReference>
<dbReference type="GO" id="GO:0005506">
    <property type="term" value="F:iron ion binding"/>
    <property type="evidence" value="ECO:0007669"/>
    <property type="project" value="InterPro"/>
</dbReference>
<dbReference type="GO" id="GO:0016491">
    <property type="term" value="F:oxidoreductase activity"/>
    <property type="evidence" value="ECO:0007669"/>
    <property type="project" value="InterPro"/>
</dbReference>
<dbReference type="Gene3D" id="1.10.150.120">
    <property type="entry name" value="[2Fe-2S]-binding domain"/>
    <property type="match status" value="1"/>
</dbReference>
<dbReference type="SUPFAM" id="SSF55447">
    <property type="entry name" value="CO dehydrogenase flavoprotein C-terminal domain-like"/>
    <property type="match status" value="1"/>
</dbReference>
<dbReference type="Pfam" id="PF03450">
    <property type="entry name" value="CO_deh_flav_C"/>
    <property type="match status" value="1"/>
</dbReference>
<feature type="domain" description="FAD-binding PCMH-type" evidence="3">
    <location>
        <begin position="106"/>
        <end position="290"/>
    </location>
</feature>
<dbReference type="InterPro" id="IPR016208">
    <property type="entry name" value="Ald_Oxase/xanthine_DH-like"/>
</dbReference>
<sequence length="407" mass="45208">MAGKHIVTIEGLNDRDHHALNPIQEAIVAEGASQCGCCTPGIVVALTGFFLAPRATNAPFDERQAIAAVGGNICRCTGYQSIKRAIMRLCRQFSRPDASDSDTHIHRLVDRKILLPYFLDIPHRLRKLPHPRGDAPSKPSPETIIVGGGTNLWVAEPGELYQADLIYLSRQRDLKGIRVEKDRCYMGAMTTFQEIEDSPVMQGLFPRIREYFQRMASPSIRGRGTVGGNIVNASPRGDLSVFFLALGTRVLLNNGENRRELALEDFFTGHEQLEDQDEILEGIHFSLPPQEAFFHFEKVSRRAHFDAACVNSAIQMTVDDGVIRQIRLSAGGVAPIPLYLSDTTDYLTDREITPGSIREAGSIAQAEISPTGDARGSADYKRLLLRQLIYAHFITLFPERVTLEALR</sequence>
<dbReference type="SMART" id="SM01092">
    <property type="entry name" value="CO_deh_flav_C"/>
    <property type="match status" value="1"/>
</dbReference>
<dbReference type="InterPro" id="IPR036884">
    <property type="entry name" value="2Fe-2S-bd_dom_sf"/>
</dbReference>
<evidence type="ECO:0000256" key="2">
    <source>
        <dbReference type="ARBA" id="ARBA00022827"/>
    </source>
</evidence>
<dbReference type="InterPro" id="IPR016169">
    <property type="entry name" value="FAD-bd_PCMH_sub2"/>
</dbReference>
<organism evidence="6">
    <name type="scientific">Candidatus Kentrum eta</name>
    <dbReference type="NCBI Taxonomy" id="2126337"/>
    <lineage>
        <taxon>Bacteria</taxon>
        <taxon>Pseudomonadati</taxon>
        <taxon>Pseudomonadota</taxon>
        <taxon>Gammaproteobacteria</taxon>
        <taxon>Candidatus Kentrum</taxon>
    </lineage>
</organism>
<dbReference type="InterPro" id="IPR005107">
    <property type="entry name" value="CO_DH_flav_C"/>
</dbReference>
<dbReference type="Pfam" id="PF00941">
    <property type="entry name" value="FAD_binding_5"/>
    <property type="match status" value="1"/>
</dbReference>
<dbReference type="AlphaFoldDB" id="A0A450V684"/>
<dbReference type="GO" id="GO:0071949">
    <property type="term" value="F:FAD binding"/>
    <property type="evidence" value="ECO:0007669"/>
    <property type="project" value="InterPro"/>
</dbReference>